<dbReference type="Proteomes" id="UP001490330">
    <property type="component" value="Unassembled WGS sequence"/>
</dbReference>
<name>A0ABV1VMN5_9ACTN</name>
<gene>
    <name evidence="2" type="ORF">ABT322_27125</name>
</gene>
<reference evidence="2 3" key="1">
    <citation type="submission" date="2024-06" db="EMBL/GenBank/DDBJ databases">
        <title>The Natural Products Discovery Center: Release of the First 8490 Sequenced Strains for Exploring Actinobacteria Biosynthetic Diversity.</title>
        <authorList>
            <person name="Kalkreuter E."/>
            <person name="Kautsar S.A."/>
            <person name="Yang D."/>
            <person name="Bader C.D."/>
            <person name="Teijaro C.N."/>
            <person name="Fluegel L."/>
            <person name="Davis C.M."/>
            <person name="Simpson J.R."/>
            <person name="Lauterbach L."/>
            <person name="Steele A.D."/>
            <person name="Gui C."/>
            <person name="Meng S."/>
            <person name="Li G."/>
            <person name="Viehrig K."/>
            <person name="Ye F."/>
            <person name="Su P."/>
            <person name="Kiefer A.F."/>
            <person name="Nichols A."/>
            <person name="Cepeda A.J."/>
            <person name="Yan W."/>
            <person name="Fan B."/>
            <person name="Jiang Y."/>
            <person name="Adhikari A."/>
            <person name="Zheng C.-J."/>
            <person name="Schuster L."/>
            <person name="Cowan T.M."/>
            <person name="Smanski M.J."/>
            <person name="Chevrette M.G."/>
            <person name="De Carvalho L.P.S."/>
            <person name="Shen B."/>
        </authorList>
    </citation>
    <scope>NUCLEOTIDE SEQUENCE [LARGE SCALE GENOMIC DNA]</scope>
    <source>
        <strain evidence="2 3">NPDC000632</strain>
    </source>
</reference>
<proteinExistence type="predicted"/>
<comment type="caution">
    <text evidence="2">The sequence shown here is derived from an EMBL/GenBank/DDBJ whole genome shotgun (WGS) entry which is preliminary data.</text>
</comment>
<evidence type="ECO:0000256" key="1">
    <source>
        <dbReference type="SAM" id="MobiDB-lite"/>
    </source>
</evidence>
<evidence type="ECO:0000313" key="2">
    <source>
        <dbReference type="EMBL" id="MER6907336.1"/>
    </source>
</evidence>
<feature type="region of interest" description="Disordered" evidence="1">
    <location>
        <begin position="71"/>
        <end position="91"/>
    </location>
</feature>
<organism evidence="2 3">
    <name type="scientific">Streptomyces flaveolus</name>
    <dbReference type="NCBI Taxonomy" id="67297"/>
    <lineage>
        <taxon>Bacteria</taxon>
        <taxon>Bacillati</taxon>
        <taxon>Actinomycetota</taxon>
        <taxon>Actinomycetes</taxon>
        <taxon>Kitasatosporales</taxon>
        <taxon>Streptomycetaceae</taxon>
        <taxon>Streptomyces</taxon>
    </lineage>
</organism>
<protein>
    <recommendedName>
        <fullName evidence="4">Secreted protein</fullName>
    </recommendedName>
</protein>
<evidence type="ECO:0008006" key="4">
    <source>
        <dbReference type="Google" id="ProtNLM"/>
    </source>
</evidence>
<evidence type="ECO:0000313" key="3">
    <source>
        <dbReference type="Proteomes" id="UP001490330"/>
    </source>
</evidence>
<accession>A0ABV1VMN5</accession>
<sequence>MPPPTGRPARERPPADRRRLGGLCLAGLAATAALRADPYADGPRAPGDDPTPAESHAVDCAEIADRVARELREHDEAQGRAASPTYRSDTTFTVTLVPEECADELDARGLSSS</sequence>
<dbReference type="RefSeq" id="WP_350721871.1">
    <property type="nucleotide sequence ID" value="NZ_JBEPCO010000032.1"/>
</dbReference>
<feature type="region of interest" description="Disordered" evidence="1">
    <location>
        <begin position="37"/>
        <end position="56"/>
    </location>
</feature>
<dbReference type="EMBL" id="JBEPCV010000031">
    <property type="protein sequence ID" value="MER6907336.1"/>
    <property type="molecule type" value="Genomic_DNA"/>
</dbReference>
<keyword evidence="3" id="KW-1185">Reference proteome</keyword>